<evidence type="ECO:0000256" key="1">
    <source>
        <dbReference type="ARBA" id="ARBA00022795"/>
    </source>
</evidence>
<dbReference type="EMBL" id="FNZK01000021">
    <property type="protein sequence ID" value="SEJ88230.1"/>
    <property type="molecule type" value="Genomic_DNA"/>
</dbReference>
<dbReference type="InterPro" id="IPR007809">
    <property type="entry name" value="FlgN-like"/>
</dbReference>
<dbReference type="AlphaFoldDB" id="A0A1H7CNE2"/>
<protein>
    <submittedName>
        <fullName evidence="2">FlgN protein</fullName>
    </submittedName>
</protein>
<dbReference type="Pfam" id="PF05130">
    <property type="entry name" value="FlgN"/>
    <property type="match status" value="1"/>
</dbReference>
<evidence type="ECO:0000313" key="2">
    <source>
        <dbReference type="EMBL" id="SEJ88230.1"/>
    </source>
</evidence>
<dbReference type="RefSeq" id="WP_091834649.1">
    <property type="nucleotide sequence ID" value="NZ_FNZK01000021.1"/>
</dbReference>
<evidence type="ECO:0000313" key="3">
    <source>
        <dbReference type="Proteomes" id="UP000199662"/>
    </source>
</evidence>
<dbReference type="SUPFAM" id="SSF140566">
    <property type="entry name" value="FlgN-like"/>
    <property type="match status" value="1"/>
</dbReference>
<dbReference type="GO" id="GO:0044780">
    <property type="term" value="P:bacterial-type flagellum assembly"/>
    <property type="evidence" value="ECO:0007669"/>
    <property type="project" value="InterPro"/>
</dbReference>
<dbReference type="STRING" id="84035.SAMN05660742_12171"/>
<sequence length="160" mass="17846">MWQEFIDVMSKLLETYKAMLRVSKDKRKVLVQVDMTALEDLLTKEQSLITAVGKLEKEREIVLQKIAAAEHIIEPMAKMTDLFSLCSNKEAAVLKNIHEELNTIVAQVTENSATNELLISGALSAVNYNLNRLSDASVGNTYAAEGTETVLKPKKFDFKA</sequence>
<proteinExistence type="predicted"/>
<accession>A0A1H7CNE2</accession>
<dbReference type="Gene3D" id="1.20.58.300">
    <property type="entry name" value="FlgN-like"/>
    <property type="match status" value="1"/>
</dbReference>
<dbReference type="InterPro" id="IPR036679">
    <property type="entry name" value="FlgN-like_sf"/>
</dbReference>
<gene>
    <name evidence="2" type="ORF">SAMN05660742_12171</name>
</gene>
<organism evidence="2 3">
    <name type="scientific">Propionispira arboris</name>
    <dbReference type="NCBI Taxonomy" id="84035"/>
    <lineage>
        <taxon>Bacteria</taxon>
        <taxon>Bacillati</taxon>
        <taxon>Bacillota</taxon>
        <taxon>Negativicutes</taxon>
        <taxon>Selenomonadales</taxon>
        <taxon>Selenomonadaceae</taxon>
        <taxon>Propionispira</taxon>
    </lineage>
</organism>
<keyword evidence="1" id="KW-1005">Bacterial flagellum biogenesis</keyword>
<keyword evidence="3" id="KW-1185">Reference proteome</keyword>
<name>A0A1H7CNE2_9FIRM</name>
<dbReference type="Proteomes" id="UP000199662">
    <property type="component" value="Unassembled WGS sequence"/>
</dbReference>
<reference evidence="2 3" key="1">
    <citation type="submission" date="2016-10" db="EMBL/GenBank/DDBJ databases">
        <authorList>
            <person name="de Groot N.N."/>
        </authorList>
    </citation>
    <scope>NUCLEOTIDE SEQUENCE [LARGE SCALE GENOMIC DNA]</scope>
    <source>
        <strain evidence="2 3">DSM 2179</strain>
    </source>
</reference>